<evidence type="ECO:0000313" key="3">
    <source>
        <dbReference type="Proteomes" id="UP001500795"/>
    </source>
</evidence>
<proteinExistence type="predicted"/>
<keyword evidence="3" id="KW-1185">Reference proteome</keyword>
<gene>
    <name evidence="2" type="ORF">GCM10022394_25390</name>
</gene>
<reference evidence="3" key="1">
    <citation type="journal article" date="2019" name="Int. J. Syst. Evol. Microbiol.">
        <title>The Global Catalogue of Microorganisms (GCM) 10K type strain sequencing project: providing services to taxonomists for standard genome sequencing and annotation.</title>
        <authorList>
            <consortium name="The Broad Institute Genomics Platform"/>
            <consortium name="The Broad Institute Genome Sequencing Center for Infectious Disease"/>
            <person name="Wu L."/>
            <person name="Ma J."/>
        </authorList>
    </citation>
    <scope>NUCLEOTIDE SEQUENCE [LARGE SCALE GENOMIC DNA]</scope>
    <source>
        <strain evidence="3">JCM 17110</strain>
    </source>
</reference>
<dbReference type="EMBL" id="BAABCX010000003">
    <property type="protein sequence ID" value="GAA3544266.1"/>
    <property type="molecule type" value="Genomic_DNA"/>
</dbReference>
<sequence length="69" mass="7899">MTRGQDDQDAPKDREEDHLKDKVQVKDCREQFGLRIEPYDDPKGGDMTSPPFSIYSIGKGIYERLDPGL</sequence>
<name>A0ABP6W1K1_9GAMM</name>
<accession>A0ABP6W1K1</accession>
<evidence type="ECO:0000256" key="1">
    <source>
        <dbReference type="SAM" id="MobiDB-lite"/>
    </source>
</evidence>
<dbReference type="Proteomes" id="UP001500795">
    <property type="component" value="Unassembled WGS sequence"/>
</dbReference>
<organism evidence="2 3">
    <name type="scientific">Zobellella aerophila</name>
    <dbReference type="NCBI Taxonomy" id="870480"/>
    <lineage>
        <taxon>Bacteria</taxon>
        <taxon>Pseudomonadati</taxon>
        <taxon>Pseudomonadota</taxon>
        <taxon>Gammaproteobacteria</taxon>
        <taxon>Aeromonadales</taxon>
        <taxon>Aeromonadaceae</taxon>
        <taxon>Zobellella</taxon>
    </lineage>
</organism>
<protein>
    <submittedName>
        <fullName evidence="2">Uncharacterized protein</fullName>
    </submittedName>
</protein>
<evidence type="ECO:0000313" key="2">
    <source>
        <dbReference type="EMBL" id="GAA3544266.1"/>
    </source>
</evidence>
<feature type="region of interest" description="Disordered" evidence="1">
    <location>
        <begin position="1"/>
        <end position="26"/>
    </location>
</feature>
<comment type="caution">
    <text evidence="2">The sequence shown here is derived from an EMBL/GenBank/DDBJ whole genome shotgun (WGS) entry which is preliminary data.</text>
</comment>